<evidence type="ECO:0000313" key="1">
    <source>
        <dbReference type="EMBL" id="KAH7965272.1"/>
    </source>
</evidence>
<reference evidence="1" key="1">
    <citation type="submission" date="2020-05" db="EMBL/GenBank/DDBJ databases">
        <title>Large-scale comparative analyses of tick genomes elucidate their genetic diversity and vector capacities.</title>
        <authorList>
            <person name="Jia N."/>
            <person name="Wang J."/>
            <person name="Shi W."/>
            <person name="Du L."/>
            <person name="Sun Y."/>
            <person name="Zhan W."/>
            <person name="Jiang J."/>
            <person name="Wang Q."/>
            <person name="Zhang B."/>
            <person name="Ji P."/>
            <person name="Sakyi L.B."/>
            <person name="Cui X."/>
            <person name="Yuan T."/>
            <person name="Jiang B."/>
            <person name="Yang W."/>
            <person name="Lam T.T.-Y."/>
            <person name="Chang Q."/>
            <person name="Ding S."/>
            <person name="Wang X."/>
            <person name="Zhu J."/>
            <person name="Ruan X."/>
            <person name="Zhao L."/>
            <person name="Wei J."/>
            <person name="Que T."/>
            <person name="Du C."/>
            <person name="Cheng J."/>
            <person name="Dai P."/>
            <person name="Han X."/>
            <person name="Huang E."/>
            <person name="Gao Y."/>
            <person name="Liu J."/>
            <person name="Shao H."/>
            <person name="Ye R."/>
            <person name="Li L."/>
            <person name="Wei W."/>
            <person name="Wang X."/>
            <person name="Wang C."/>
            <person name="Yang T."/>
            <person name="Huo Q."/>
            <person name="Li W."/>
            <person name="Guo W."/>
            <person name="Chen H."/>
            <person name="Zhou L."/>
            <person name="Ni X."/>
            <person name="Tian J."/>
            <person name="Zhou Y."/>
            <person name="Sheng Y."/>
            <person name="Liu T."/>
            <person name="Pan Y."/>
            <person name="Xia L."/>
            <person name="Li J."/>
            <person name="Zhao F."/>
            <person name="Cao W."/>
        </authorList>
    </citation>
    <scope>NUCLEOTIDE SEQUENCE</scope>
    <source>
        <strain evidence="1">Dsil-2018</strain>
    </source>
</reference>
<accession>A0ACB8DBC4</accession>
<organism evidence="1 2">
    <name type="scientific">Dermacentor silvarum</name>
    <name type="common">Tick</name>
    <dbReference type="NCBI Taxonomy" id="543639"/>
    <lineage>
        <taxon>Eukaryota</taxon>
        <taxon>Metazoa</taxon>
        <taxon>Ecdysozoa</taxon>
        <taxon>Arthropoda</taxon>
        <taxon>Chelicerata</taxon>
        <taxon>Arachnida</taxon>
        <taxon>Acari</taxon>
        <taxon>Parasitiformes</taxon>
        <taxon>Ixodida</taxon>
        <taxon>Ixodoidea</taxon>
        <taxon>Ixodidae</taxon>
        <taxon>Rhipicephalinae</taxon>
        <taxon>Dermacentor</taxon>
    </lineage>
</organism>
<comment type="caution">
    <text evidence="1">The sequence shown here is derived from an EMBL/GenBank/DDBJ whole genome shotgun (WGS) entry which is preliminary data.</text>
</comment>
<keyword evidence="2" id="KW-1185">Reference proteome</keyword>
<dbReference type="EMBL" id="CM023471">
    <property type="protein sequence ID" value="KAH7965272.1"/>
    <property type="molecule type" value="Genomic_DNA"/>
</dbReference>
<sequence length="135" mass="15280">MCSVKESVKFCSDTCDETKAINTELKALRQELGVLLKSNEALKKEKQLAQRVDELEQYSRLNNLELKGVKSVDNAHDVVKKLGEVIDEPICAADINTCHKITTRVTGESNIIVRFVRRNKRQAVLAKARKRQITN</sequence>
<dbReference type="Proteomes" id="UP000821865">
    <property type="component" value="Chromosome 2"/>
</dbReference>
<name>A0ACB8DBC4_DERSI</name>
<gene>
    <name evidence="1" type="ORF">HPB49_005788</name>
</gene>
<proteinExistence type="predicted"/>
<protein>
    <submittedName>
        <fullName evidence="1">Uncharacterized protein</fullName>
    </submittedName>
</protein>
<evidence type="ECO:0000313" key="2">
    <source>
        <dbReference type="Proteomes" id="UP000821865"/>
    </source>
</evidence>